<feature type="region of interest" description="Disordered" evidence="1">
    <location>
        <begin position="92"/>
        <end position="117"/>
    </location>
</feature>
<feature type="region of interest" description="Disordered" evidence="1">
    <location>
        <begin position="1"/>
        <end position="30"/>
    </location>
</feature>
<dbReference type="AlphaFoldDB" id="A0A9W6XUZ4"/>
<keyword evidence="3" id="KW-1185">Reference proteome</keyword>
<feature type="compositionally biased region" description="Polar residues" evidence="1">
    <location>
        <begin position="93"/>
        <end position="114"/>
    </location>
</feature>
<evidence type="ECO:0000256" key="1">
    <source>
        <dbReference type="SAM" id="MobiDB-lite"/>
    </source>
</evidence>
<feature type="compositionally biased region" description="Basic and acidic residues" evidence="1">
    <location>
        <begin position="13"/>
        <end position="29"/>
    </location>
</feature>
<dbReference type="EMBL" id="BSXT01002167">
    <property type="protein sequence ID" value="GMF47582.1"/>
    <property type="molecule type" value="Genomic_DNA"/>
</dbReference>
<gene>
    <name evidence="2" type="ORF">Pfra01_001804000</name>
</gene>
<organism evidence="2 3">
    <name type="scientific">Phytophthora fragariaefolia</name>
    <dbReference type="NCBI Taxonomy" id="1490495"/>
    <lineage>
        <taxon>Eukaryota</taxon>
        <taxon>Sar</taxon>
        <taxon>Stramenopiles</taxon>
        <taxon>Oomycota</taxon>
        <taxon>Peronosporomycetes</taxon>
        <taxon>Peronosporales</taxon>
        <taxon>Peronosporaceae</taxon>
        <taxon>Phytophthora</taxon>
    </lineage>
</organism>
<name>A0A9W6XUZ4_9STRA</name>
<protein>
    <submittedName>
        <fullName evidence="2">Unnamed protein product</fullName>
    </submittedName>
</protein>
<dbReference type="Proteomes" id="UP001165121">
    <property type="component" value="Unassembled WGS sequence"/>
</dbReference>
<reference evidence="2" key="1">
    <citation type="submission" date="2023-04" db="EMBL/GenBank/DDBJ databases">
        <title>Phytophthora fragariaefolia NBRC 109709.</title>
        <authorList>
            <person name="Ichikawa N."/>
            <person name="Sato H."/>
            <person name="Tonouchi N."/>
        </authorList>
    </citation>
    <scope>NUCLEOTIDE SEQUENCE</scope>
    <source>
        <strain evidence="2">NBRC 109709</strain>
    </source>
</reference>
<accession>A0A9W6XUZ4</accession>
<evidence type="ECO:0000313" key="2">
    <source>
        <dbReference type="EMBL" id="GMF47582.1"/>
    </source>
</evidence>
<evidence type="ECO:0000313" key="3">
    <source>
        <dbReference type="Proteomes" id="UP001165121"/>
    </source>
</evidence>
<comment type="caution">
    <text evidence="2">The sequence shown here is derived from an EMBL/GenBank/DDBJ whole genome shotgun (WGS) entry which is preliminary data.</text>
</comment>
<proteinExistence type="predicted"/>
<sequence length="133" mass="14509">MVRVPRSSGDLQGFHRESTEDDVKIKTEPGNELSTLILGFEVEEAEDRAQEAEATRDANEPFDMEQSTIRETMLNLFARLAPIEGSVVPVPQEVSTPTRSQAGSSQYASATSEARSGLDSCDVGMLQVRSYLG</sequence>